<dbReference type="GO" id="GO:0008201">
    <property type="term" value="F:heparin binding"/>
    <property type="evidence" value="ECO:0007669"/>
    <property type="project" value="EnsemblMetazoa"/>
</dbReference>
<evidence type="ECO:0000313" key="9">
    <source>
        <dbReference type="EMBL" id="EDW17657.1"/>
    </source>
</evidence>
<feature type="chain" id="PRO_5002811703" description="Pleiotrophin/Midkine C-terminal domain-containing protein" evidence="7">
    <location>
        <begin position="30"/>
        <end position="294"/>
    </location>
</feature>
<dbReference type="Pfam" id="PF01091">
    <property type="entry name" value="PTN_MK_C"/>
    <property type="match status" value="1"/>
</dbReference>
<dbReference type="AlphaFoldDB" id="B4KXY5"/>
<feature type="compositionally biased region" description="Basic residues" evidence="6">
    <location>
        <begin position="150"/>
        <end position="162"/>
    </location>
</feature>
<feature type="compositionally biased region" description="Basic residues" evidence="6">
    <location>
        <begin position="277"/>
        <end position="288"/>
    </location>
</feature>
<dbReference type="GO" id="GO:0048332">
    <property type="term" value="P:mesoderm morphogenesis"/>
    <property type="evidence" value="ECO:0007669"/>
    <property type="project" value="TreeGrafter"/>
</dbReference>
<feature type="region of interest" description="Disordered" evidence="6">
    <location>
        <begin position="73"/>
        <end position="173"/>
    </location>
</feature>
<protein>
    <recommendedName>
        <fullName evidence="8">Pleiotrophin/Midkine C-terminal domain-containing protein</fullName>
    </recommendedName>
</protein>
<proteinExistence type="inferred from homology"/>
<dbReference type="OMA" id="WSECKAG"/>
<dbReference type="InterPro" id="IPR020090">
    <property type="entry name" value="PTN/MK_C_dom"/>
</dbReference>
<feature type="domain" description="Pleiotrophin/Midkine C-terminal" evidence="8">
    <location>
        <begin position="172"/>
        <end position="217"/>
    </location>
</feature>
<evidence type="ECO:0000259" key="8">
    <source>
        <dbReference type="Pfam" id="PF01091"/>
    </source>
</evidence>
<evidence type="ECO:0000256" key="2">
    <source>
        <dbReference type="ARBA" id="ARBA00005403"/>
    </source>
</evidence>
<gene>
    <name evidence="9" type="primary">Dmoj\GI12796</name>
    <name evidence="9" type="ORF">Dmoj_GI12796</name>
</gene>
<dbReference type="HOGENOM" id="CLU_085176_0_0_1"/>
<dbReference type="FunCoup" id="B4KXY5">
    <property type="interactions" value="18"/>
</dbReference>
<feature type="compositionally biased region" description="Polar residues" evidence="6">
    <location>
        <begin position="266"/>
        <end position="275"/>
    </location>
</feature>
<keyword evidence="3" id="KW-0964">Secreted</keyword>
<dbReference type="Gene3D" id="2.30.90.10">
    <property type="entry name" value="Heparin-binding Growth Factor, Midkine, Chain A- C-terminal Domain"/>
    <property type="match status" value="2"/>
</dbReference>
<feature type="compositionally biased region" description="Basic residues" evidence="6">
    <location>
        <begin position="88"/>
        <end position="97"/>
    </location>
</feature>
<keyword evidence="4 7" id="KW-0732">Signal</keyword>
<dbReference type="PANTHER" id="PTHR21050:SF1">
    <property type="entry name" value="MIDKINE AND PLEIOTROPHIN 1, ISOFORM A-RELATED"/>
    <property type="match status" value="1"/>
</dbReference>
<dbReference type="GO" id="GO:0005576">
    <property type="term" value="C:extracellular region"/>
    <property type="evidence" value="ECO:0007669"/>
    <property type="project" value="UniProtKB-SubCell"/>
</dbReference>
<dbReference type="PhylomeDB" id="B4KXY5"/>
<dbReference type="PANTHER" id="PTHR21050">
    <property type="entry name" value="MIDKINE AND PLEIOTROPHIN 1, ISOFORM A-RELATED"/>
    <property type="match status" value="1"/>
</dbReference>
<feature type="signal peptide" evidence="7">
    <location>
        <begin position="1"/>
        <end position="29"/>
    </location>
</feature>
<comment type="subcellular location">
    <subcellularLocation>
        <location evidence="1">Secreted</location>
    </subcellularLocation>
</comment>
<dbReference type="FunFam" id="2.30.90.10:FF:000001">
    <property type="entry name" value="Pleiotrophin"/>
    <property type="match status" value="1"/>
</dbReference>
<evidence type="ECO:0000313" key="10">
    <source>
        <dbReference type="Proteomes" id="UP000009192"/>
    </source>
</evidence>
<name>B4KXY5_DROMO</name>
<dbReference type="InParanoid" id="B4KXY5"/>
<sequence>MSISTRITLRALVPCLLAALALQTSLSHGHGHHGGGGKNHAAALTELANGASLVLKSYSGNVMVRAAREAEPDKLIPAPTTPTTGGNKRVKNNRKSNKSNNQMQRADAVGARKPGSKKSSASAGKEQLQLQRHMIKPQGEDHHQQQQQQHQHKHRASKRSGAKAKASEKGNGQSCRYVSGSWTDCDAKTNMRTRTMTLRKGESSCLPTRTVQKKCKKACRYEKGAWSECKAGQMTREDKVKVSEDGSHQSCNQVRTISKKCDSGTAAKNTANGARSSKVRKHKEKGTRHTPPQA</sequence>
<dbReference type="GO" id="GO:0008083">
    <property type="term" value="F:growth factor activity"/>
    <property type="evidence" value="ECO:0007669"/>
    <property type="project" value="InterPro"/>
</dbReference>
<organism evidence="9 10">
    <name type="scientific">Drosophila mojavensis</name>
    <name type="common">Fruit fly</name>
    <dbReference type="NCBI Taxonomy" id="7230"/>
    <lineage>
        <taxon>Eukaryota</taxon>
        <taxon>Metazoa</taxon>
        <taxon>Ecdysozoa</taxon>
        <taxon>Arthropoda</taxon>
        <taxon>Hexapoda</taxon>
        <taxon>Insecta</taxon>
        <taxon>Pterygota</taxon>
        <taxon>Neoptera</taxon>
        <taxon>Endopterygota</taxon>
        <taxon>Diptera</taxon>
        <taxon>Brachycera</taxon>
        <taxon>Muscomorpha</taxon>
        <taxon>Ephydroidea</taxon>
        <taxon>Drosophilidae</taxon>
        <taxon>Drosophila</taxon>
    </lineage>
</organism>
<dbReference type="EMBL" id="CH933809">
    <property type="protein sequence ID" value="EDW17657.1"/>
    <property type="molecule type" value="Genomic_DNA"/>
</dbReference>
<keyword evidence="5" id="KW-1015">Disulfide bond</keyword>
<evidence type="ECO:0000256" key="7">
    <source>
        <dbReference type="SAM" id="SignalP"/>
    </source>
</evidence>
<evidence type="ECO:0000256" key="3">
    <source>
        <dbReference type="ARBA" id="ARBA00022525"/>
    </source>
</evidence>
<dbReference type="InterPro" id="IPR038130">
    <property type="entry name" value="PTN/MK_C_dom_sf"/>
</dbReference>
<reference evidence="9 10" key="1">
    <citation type="journal article" date="2007" name="Nature">
        <title>Evolution of genes and genomes on the Drosophila phylogeny.</title>
        <authorList>
            <consortium name="Drosophila 12 Genomes Consortium"/>
            <person name="Clark A.G."/>
            <person name="Eisen M.B."/>
            <person name="Smith D.R."/>
            <person name="Bergman C.M."/>
            <person name="Oliver B."/>
            <person name="Markow T.A."/>
            <person name="Kaufman T.C."/>
            <person name="Kellis M."/>
            <person name="Gelbart W."/>
            <person name="Iyer V.N."/>
            <person name="Pollard D.A."/>
            <person name="Sackton T.B."/>
            <person name="Larracuente A.M."/>
            <person name="Singh N.D."/>
            <person name="Abad J.P."/>
            <person name="Abt D.N."/>
            <person name="Adryan B."/>
            <person name="Aguade M."/>
            <person name="Akashi H."/>
            <person name="Anderson W.W."/>
            <person name="Aquadro C.F."/>
            <person name="Ardell D.H."/>
            <person name="Arguello R."/>
            <person name="Artieri C.G."/>
            <person name="Barbash D.A."/>
            <person name="Barker D."/>
            <person name="Barsanti P."/>
            <person name="Batterham P."/>
            <person name="Batzoglou S."/>
            <person name="Begun D."/>
            <person name="Bhutkar A."/>
            <person name="Blanco E."/>
            <person name="Bosak S.A."/>
            <person name="Bradley R.K."/>
            <person name="Brand A.D."/>
            <person name="Brent M.R."/>
            <person name="Brooks A.N."/>
            <person name="Brown R.H."/>
            <person name="Butlin R.K."/>
            <person name="Caggese C."/>
            <person name="Calvi B.R."/>
            <person name="Bernardo de Carvalho A."/>
            <person name="Caspi A."/>
            <person name="Castrezana S."/>
            <person name="Celniker S.E."/>
            <person name="Chang J.L."/>
            <person name="Chapple C."/>
            <person name="Chatterji S."/>
            <person name="Chinwalla A."/>
            <person name="Civetta A."/>
            <person name="Clifton S.W."/>
            <person name="Comeron J.M."/>
            <person name="Costello J.C."/>
            <person name="Coyne J.A."/>
            <person name="Daub J."/>
            <person name="David R.G."/>
            <person name="Delcher A.L."/>
            <person name="Delehaunty K."/>
            <person name="Do C.B."/>
            <person name="Ebling H."/>
            <person name="Edwards K."/>
            <person name="Eickbush T."/>
            <person name="Evans J.D."/>
            <person name="Filipski A."/>
            <person name="Findeiss S."/>
            <person name="Freyhult E."/>
            <person name="Fulton L."/>
            <person name="Fulton R."/>
            <person name="Garcia A.C."/>
            <person name="Gardiner A."/>
            <person name="Garfield D.A."/>
            <person name="Garvin B.E."/>
            <person name="Gibson G."/>
            <person name="Gilbert D."/>
            <person name="Gnerre S."/>
            <person name="Godfrey J."/>
            <person name="Good R."/>
            <person name="Gotea V."/>
            <person name="Gravely B."/>
            <person name="Greenberg A.J."/>
            <person name="Griffiths-Jones S."/>
            <person name="Gross S."/>
            <person name="Guigo R."/>
            <person name="Gustafson E.A."/>
            <person name="Haerty W."/>
            <person name="Hahn M.W."/>
            <person name="Halligan D.L."/>
            <person name="Halpern A.L."/>
            <person name="Halter G.M."/>
            <person name="Han M.V."/>
            <person name="Heger A."/>
            <person name="Hillier L."/>
            <person name="Hinrichs A.S."/>
            <person name="Holmes I."/>
            <person name="Hoskins R.A."/>
            <person name="Hubisz M.J."/>
            <person name="Hultmark D."/>
            <person name="Huntley M.A."/>
            <person name="Jaffe D.B."/>
            <person name="Jagadeeshan S."/>
            <person name="Jeck W.R."/>
            <person name="Johnson J."/>
            <person name="Jones C.D."/>
            <person name="Jordan W.C."/>
            <person name="Karpen G.H."/>
            <person name="Kataoka E."/>
            <person name="Keightley P.D."/>
            <person name="Kheradpour P."/>
            <person name="Kirkness E.F."/>
            <person name="Koerich L.B."/>
            <person name="Kristiansen K."/>
            <person name="Kudrna D."/>
            <person name="Kulathinal R.J."/>
            <person name="Kumar S."/>
            <person name="Kwok R."/>
            <person name="Lander E."/>
            <person name="Langley C.H."/>
            <person name="Lapoint R."/>
            <person name="Lazzaro B.P."/>
            <person name="Lee S.J."/>
            <person name="Levesque L."/>
            <person name="Li R."/>
            <person name="Lin C.F."/>
            <person name="Lin M.F."/>
            <person name="Lindblad-Toh K."/>
            <person name="Llopart A."/>
            <person name="Long M."/>
            <person name="Low L."/>
            <person name="Lozovsky E."/>
            <person name="Lu J."/>
            <person name="Luo M."/>
            <person name="Machado C.A."/>
            <person name="Makalowski W."/>
            <person name="Marzo M."/>
            <person name="Matsuda M."/>
            <person name="Matzkin L."/>
            <person name="McAllister B."/>
            <person name="McBride C.S."/>
            <person name="McKernan B."/>
            <person name="McKernan K."/>
            <person name="Mendez-Lago M."/>
            <person name="Minx P."/>
            <person name="Mollenhauer M.U."/>
            <person name="Montooth K."/>
            <person name="Mount S.M."/>
            <person name="Mu X."/>
            <person name="Myers E."/>
            <person name="Negre B."/>
            <person name="Newfeld S."/>
            <person name="Nielsen R."/>
            <person name="Noor M.A."/>
            <person name="O'Grady P."/>
            <person name="Pachter L."/>
            <person name="Papaceit M."/>
            <person name="Parisi M.J."/>
            <person name="Parisi M."/>
            <person name="Parts L."/>
            <person name="Pedersen J.S."/>
            <person name="Pesole G."/>
            <person name="Phillippy A.M."/>
            <person name="Ponting C.P."/>
            <person name="Pop M."/>
            <person name="Porcelli D."/>
            <person name="Powell J.R."/>
            <person name="Prohaska S."/>
            <person name="Pruitt K."/>
            <person name="Puig M."/>
            <person name="Quesneville H."/>
            <person name="Ram K.R."/>
            <person name="Rand D."/>
            <person name="Rasmussen M.D."/>
            <person name="Reed L.K."/>
            <person name="Reenan R."/>
            <person name="Reily A."/>
            <person name="Remington K.A."/>
            <person name="Rieger T.T."/>
            <person name="Ritchie M.G."/>
            <person name="Robin C."/>
            <person name="Rogers Y.H."/>
            <person name="Rohde C."/>
            <person name="Rozas J."/>
            <person name="Rubenfield M.J."/>
            <person name="Ruiz A."/>
            <person name="Russo S."/>
            <person name="Salzberg S.L."/>
            <person name="Sanchez-Gracia A."/>
            <person name="Saranga D.J."/>
            <person name="Sato H."/>
            <person name="Schaeffer S.W."/>
            <person name="Schatz M.C."/>
            <person name="Schlenke T."/>
            <person name="Schwartz R."/>
            <person name="Segarra C."/>
            <person name="Singh R.S."/>
            <person name="Sirot L."/>
            <person name="Sirota M."/>
            <person name="Sisneros N.B."/>
            <person name="Smith C.D."/>
            <person name="Smith T.F."/>
            <person name="Spieth J."/>
            <person name="Stage D.E."/>
            <person name="Stark A."/>
            <person name="Stephan W."/>
            <person name="Strausberg R.L."/>
            <person name="Strempel S."/>
            <person name="Sturgill D."/>
            <person name="Sutton G."/>
            <person name="Sutton G.G."/>
            <person name="Tao W."/>
            <person name="Teichmann S."/>
            <person name="Tobari Y.N."/>
            <person name="Tomimura Y."/>
            <person name="Tsolas J.M."/>
            <person name="Valente V.L."/>
            <person name="Venter E."/>
            <person name="Venter J.C."/>
            <person name="Vicario S."/>
            <person name="Vieira F.G."/>
            <person name="Vilella A.J."/>
            <person name="Villasante A."/>
            <person name="Walenz B."/>
            <person name="Wang J."/>
            <person name="Wasserman M."/>
            <person name="Watts T."/>
            <person name="Wilson D."/>
            <person name="Wilson R.K."/>
            <person name="Wing R.A."/>
            <person name="Wolfner M.F."/>
            <person name="Wong A."/>
            <person name="Wong G.K."/>
            <person name="Wu C.I."/>
            <person name="Wu G."/>
            <person name="Yamamoto D."/>
            <person name="Yang H.P."/>
            <person name="Yang S.P."/>
            <person name="Yorke J.A."/>
            <person name="Yoshida K."/>
            <person name="Zdobnov E."/>
            <person name="Zhang P."/>
            <person name="Zhang Y."/>
            <person name="Zimin A.V."/>
            <person name="Baldwin J."/>
            <person name="Abdouelleil A."/>
            <person name="Abdulkadir J."/>
            <person name="Abebe A."/>
            <person name="Abera B."/>
            <person name="Abreu J."/>
            <person name="Acer S.C."/>
            <person name="Aftuck L."/>
            <person name="Alexander A."/>
            <person name="An P."/>
            <person name="Anderson E."/>
            <person name="Anderson S."/>
            <person name="Arachi H."/>
            <person name="Azer M."/>
            <person name="Bachantsang P."/>
            <person name="Barry A."/>
            <person name="Bayul T."/>
            <person name="Berlin A."/>
            <person name="Bessette D."/>
            <person name="Bloom T."/>
            <person name="Blye J."/>
            <person name="Boguslavskiy L."/>
            <person name="Bonnet C."/>
            <person name="Boukhgalter B."/>
            <person name="Bourzgui I."/>
            <person name="Brown A."/>
            <person name="Cahill P."/>
            <person name="Channer S."/>
            <person name="Cheshatsang Y."/>
            <person name="Chuda L."/>
            <person name="Citroen M."/>
            <person name="Collymore A."/>
            <person name="Cooke P."/>
            <person name="Costello M."/>
            <person name="D'Aco K."/>
            <person name="Daza R."/>
            <person name="De Haan G."/>
            <person name="DeGray S."/>
            <person name="DeMaso C."/>
            <person name="Dhargay N."/>
            <person name="Dooley K."/>
            <person name="Dooley E."/>
            <person name="Doricent M."/>
            <person name="Dorje P."/>
            <person name="Dorjee K."/>
            <person name="Dupes A."/>
            <person name="Elong R."/>
            <person name="Falk J."/>
            <person name="Farina A."/>
            <person name="Faro S."/>
            <person name="Ferguson D."/>
            <person name="Fisher S."/>
            <person name="Foley C.D."/>
            <person name="Franke A."/>
            <person name="Friedrich D."/>
            <person name="Gadbois L."/>
            <person name="Gearin G."/>
            <person name="Gearin C.R."/>
            <person name="Giannoukos G."/>
            <person name="Goode T."/>
            <person name="Graham J."/>
            <person name="Grandbois E."/>
            <person name="Grewal S."/>
            <person name="Gyaltsen K."/>
            <person name="Hafez N."/>
            <person name="Hagos B."/>
            <person name="Hall J."/>
            <person name="Henson C."/>
            <person name="Hollinger A."/>
            <person name="Honan T."/>
            <person name="Huard M.D."/>
            <person name="Hughes L."/>
            <person name="Hurhula B."/>
            <person name="Husby M.E."/>
            <person name="Kamat A."/>
            <person name="Kanga B."/>
            <person name="Kashin S."/>
            <person name="Khazanovich D."/>
            <person name="Kisner P."/>
            <person name="Lance K."/>
            <person name="Lara M."/>
            <person name="Lee W."/>
            <person name="Lennon N."/>
            <person name="Letendre F."/>
            <person name="LeVine R."/>
            <person name="Lipovsky A."/>
            <person name="Liu X."/>
            <person name="Liu J."/>
            <person name="Liu S."/>
            <person name="Lokyitsang T."/>
            <person name="Lokyitsang Y."/>
            <person name="Lubonja R."/>
            <person name="Lui A."/>
            <person name="MacDonald P."/>
            <person name="Magnisalis V."/>
            <person name="Maru K."/>
            <person name="Matthews C."/>
            <person name="McCusker W."/>
            <person name="McDonough S."/>
            <person name="Mehta T."/>
            <person name="Meldrim J."/>
            <person name="Meneus L."/>
            <person name="Mihai O."/>
            <person name="Mihalev A."/>
            <person name="Mihova T."/>
            <person name="Mittelman R."/>
            <person name="Mlenga V."/>
            <person name="Montmayeur A."/>
            <person name="Mulrain L."/>
            <person name="Navidi A."/>
            <person name="Naylor J."/>
            <person name="Negash T."/>
            <person name="Nguyen T."/>
            <person name="Nguyen N."/>
            <person name="Nicol R."/>
            <person name="Norbu C."/>
            <person name="Norbu N."/>
            <person name="Novod N."/>
            <person name="O'Neill B."/>
            <person name="Osman S."/>
            <person name="Markiewicz E."/>
            <person name="Oyono O.L."/>
            <person name="Patti C."/>
            <person name="Phunkhang P."/>
            <person name="Pierre F."/>
            <person name="Priest M."/>
            <person name="Raghuraman S."/>
            <person name="Rege F."/>
            <person name="Reyes R."/>
            <person name="Rise C."/>
            <person name="Rogov P."/>
            <person name="Ross K."/>
            <person name="Ryan E."/>
            <person name="Settipalli S."/>
            <person name="Shea T."/>
            <person name="Sherpa N."/>
            <person name="Shi L."/>
            <person name="Shih D."/>
            <person name="Sparrow T."/>
            <person name="Spaulding J."/>
            <person name="Stalker J."/>
            <person name="Stange-Thomann N."/>
            <person name="Stavropoulos S."/>
            <person name="Stone C."/>
            <person name="Strader C."/>
            <person name="Tesfaye S."/>
            <person name="Thomson T."/>
            <person name="Thoulutsang Y."/>
            <person name="Thoulutsang D."/>
            <person name="Topham K."/>
            <person name="Topping I."/>
            <person name="Tsamla T."/>
            <person name="Vassiliev H."/>
            <person name="Vo A."/>
            <person name="Wangchuk T."/>
            <person name="Wangdi T."/>
            <person name="Weiand M."/>
            <person name="Wilkinson J."/>
            <person name="Wilson A."/>
            <person name="Yadav S."/>
            <person name="Young G."/>
            <person name="Yu Q."/>
            <person name="Zembek L."/>
            <person name="Zhong D."/>
            <person name="Zimmer A."/>
            <person name="Zwirko Z."/>
            <person name="Jaffe D.B."/>
            <person name="Alvarez P."/>
            <person name="Brockman W."/>
            <person name="Butler J."/>
            <person name="Chin C."/>
            <person name="Gnerre S."/>
            <person name="Grabherr M."/>
            <person name="Kleber M."/>
            <person name="Mauceli E."/>
            <person name="MacCallum I."/>
        </authorList>
    </citation>
    <scope>NUCLEOTIDE SEQUENCE [LARGE SCALE GENOMIC DNA]</scope>
    <source>
        <strain evidence="10">Tucson 15081-1352.22</strain>
    </source>
</reference>
<dbReference type="GO" id="GO:0008340">
    <property type="term" value="P:determination of adult lifespan"/>
    <property type="evidence" value="ECO:0007669"/>
    <property type="project" value="EnsemblMetazoa"/>
</dbReference>
<accession>B4KXY5</accession>
<evidence type="ECO:0000256" key="1">
    <source>
        <dbReference type="ARBA" id="ARBA00004613"/>
    </source>
</evidence>
<feature type="compositionally biased region" description="Low complexity" evidence="6">
    <location>
        <begin position="111"/>
        <end position="125"/>
    </location>
</feature>
<comment type="similarity">
    <text evidence="2">Belongs to the pleiotrophin family.</text>
</comment>
<dbReference type="eggNOG" id="ENOG502TM4H">
    <property type="taxonomic scope" value="Eukaryota"/>
</dbReference>
<keyword evidence="10" id="KW-1185">Reference proteome</keyword>
<evidence type="ECO:0000256" key="4">
    <source>
        <dbReference type="ARBA" id="ARBA00022729"/>
    </source>
</evidence>
<dbReference type="Proteomes" id="UP000009192">
    <property type="component" value="Unassembled WGS sequence"/>
</dbReference>
<dbReference type="OrthoDB" id="8818336at2759"/>
<dbReference type="KEGG" id="dmo:Dmoj_GI12796"/>
<evidence type="ECO:0000256" key="6">
    <source>
        <dbReference type="SAM" id="MobiDB-lite"/>
    </source>
</evidence>
<feature type="region of interest" description="Disordered" evidence="6">
    <location>
        <begin position="260"/>
        <end position="294"/>
    </location>
</feature>
<evidence type="ECO:0000256" key="5">
    <source>
        <dbReference type="ARBA" id="ARBA00023157"/>
    </source>
</evidence>